<keyword evidence="1" id="KW-0472">Membrane</keyword>
<reference evidence="2 3" key="1">
    <citation type="submission" date="2020-08" db="EMBL/GenBank/DDBJ databases">
        <title>Genome public.</title>
        <authorList>
            <person name="Liu C."/>
            <person name="Sun Q."/>
        </authorList>
    </citation>
    <scope>NUCLEOTIDE SEQUENCE [LARGE SCALE GENOMIC DNA]</scope>
    <source>
        <strain evidence="2 3">BX10</strain>
    </source>
</reference>
<proteinExistence type="predicted"/>
<gene>
    <name evidence="2" type="ORF">H8708_06915</name>
</gene>
<feature type="transmembrane region" description="Helical" evidence="1">
    <location>
        <begin position="240"/>
        <end position="261"/>
    </location>
</feature>
<accession>A0ABR7NS61</accession>
<sequence length="277" mass="30804">MFRKLFKYEWTAMMRSLFPVYGAVLAVTVLNALMFHVIVPEAGRTELLDSPFLELIPWFTGALYAAVLAALGVMTVLPVIQRFYKGLLKEEGYLMFTLPVESWKIVLAKALAAVLMIHISLIVGIFSIGILAGELTFLKAVPGFLAECFKLIGAGFKEDAGMTVHVILFFLEGLLAMIAAWFATVYHFYLAMALGQLAGNHRVAFSVLAYVGISSVFSIIMTALLQTYPLWEPVLERMDMTAAIHVTGCAFLLWQVFQILTEALGTEYLLKHHLNLE</sequence>
<dbReference type="Proteomes" id="UP000647491">
    <property type="component" value="Unassembled WGS sequence"/>
</dbReference>
<keyword evidence="3" id="KW-1185">Reference proteome</keyword>
<evidence type="ECO:0000313" key="2">
    <source>
        <dbReference type="EMBL" id="MBC8598960.1"/>
    </source>
</evidence>
<organism evidence="2 3">
    <name type="scientific">Enterocloster hominis</name>
    <name type="common">ex Liu et al. 2021</name>
    <dbReference type="NCBI Taxonomy" id="2763663"/>
    <lineage>
        <taxon>Bacteria</taxon>
        <taxon>Bacillati</taxon>
        <taxon>Bacillota</taxon>
        <taxon>Clostridia</taxon>
        <taxon>Lachnospirales</taxon>
        <taxon>Lachnospiraceae</taxon>
        <taxon>Enterocloster</taxon>
    </lineage>
</organism>
<keyword evidence="1" id="KW-0812">Transmembrane</keyword>
<feature type="transmembrane region" description="Helical" evidence="1">
    <location>
        <begin position="20"/>
        <end position="38"/>
    </location>
</feature>
<dbReference type="RefSeq" id="WP_022274233.1">
    <property type="nucleotide sequence ID" value="NZ_JACRTJ010000015.1"/>
</dbReference>
<keyword evidence="1" id="KW-1133">Transmembrane helix</keyword>
<feature type="transmembrane region" description="Helical" evidence="1">
    <location>
        <begin position="58"/>
        <end position="80"/>
    </location>
</feature>
<feature type="transmembrane region" description="Helical" evidence="1">
    <location>
        <begin position="110"/>
        <end position="132"/>
    </location>
</feature>
<evidence type="ECO:0008006" key="4">
    <source>
        <dbReference type="Google" id="ProtNLM"/>
    </source>
</evidence>
<evidence type="ECO:0000313" key="3">
    <source>
        <dbReference type="Proteomes" id="UP000647491"/>
    </source>
</evidence>
<name>A0ABR7NS61_9FIRM</name>
<dbReference type="EMBL" id="JACRTJ010000015">
    <property type="protein sequence ID" value="MBC8598960.1"/>
    <property type="molecule type" value="Genomic_DNA"/>
</dbReference>
<feature type="transmembrane region" description="Helical" evidence="1">
    <location>
        <begin position="166"/>
        <end position="191"/>
    </location>
</feature>
<feature type="transmembrane region" description="Helical" evidence="1">
    <location>
        <begin position="203"/>
        <end position="228"/>
    </location>
</feature>
<evidence type="ECO:0000256" key="1">
    <source>
        <dbReference type="SAM" id="Phobius"/>
    </source>
</evidence>
<protein>
    <recommendedName>
        <fullName evidence="4">ABC transporter permease</fullName>
    </recommendedName>
</protein>
<comment type="caution">
    <text evidence="2">The sequence shown here is derived from an EMBL/GenBank/DDBJ whole genome shotgun (WGS) entry which is preliminary data.</text>
</comment>